<organism evidence="1 2">
    <name type="scientific">[Candida] railenensis</name>
    <dbReference type="NCBI Taxonomy" id="45579"/>
    <lineage>
        <taxon>Eukaryota</taxon>
        <taxon>Fungi</taxon>
        <taxon>Dikarya</taxon>
        <taxon>Ascomycota</taxon>
        <taxon>Saccharomycotina</taxon>
        <taxon>Pichiomycetes</taxon>
        <taxon>Debaryomycetaceae</taxon>
        <taxon>Kurtzmaniella</taxon>
    </lineage>
</organism>
<dbReference type="OrthoDB" id="4081031at2759"/>
<gene>
    <name evidence="1" type="ORF">CLIB1423_18S02256</name>
</gene>
<protein>
    <submittedName>
        <fullName evidence="1">Uncharacterized protein</fullName>
    </submittedName>
</protein>
<dbReference type="EMBL" id="CAKXYY010000018">
    <property type="protein sequence ID" value="CAH2354723.1"/>
    <property type="molecule type" value="Genomic_DNA"/>
</dbReference>
<name>A0A9P0W0M6_9ASCO</name>
<proteinExistence type="predicted"/>
<sequence>MTSTPFVKSIDHIASYPPVASVTSYALHFSLINYIYTQYLGLFTLADDKVLTPYFGDFLSTVDEKFDTLVLGNFDTYVTPYLPTISTLDDINPITFTSKHVLAPVNTVVYDTADKYLPATATENKPVFKLSELTETSELSKSIEISKEILSRLSTLITSKSTEISSHLQTTYNEELEHLSDKAEKEVSNVQKHVTASYSTSLKLAQDLNKTYIQPLKAQTQDYVVEVATTTKNRADSLISEAKHGISNSVSSINNKGEEILNQTSSAIPVN</sequence>
<evidence type="ECO:0000313" key="1">
    <source>
        <dbReference type="EMBL" id="CAH2354723.1"/>
    </source>
</evidence>
<reference evidence="1" key="1">
    <citation type="submission" date="2022-03" db="EMBL/GenBank/DDBJ databases">
        <authorList>
            <person name="Legras J.-L."/>
            <person name="Devillers H."/>
            <person name="Grondin C."/>
        </authorList>
    </citation>
    <scope>NUCLEOTIDE SEQUENCE</scope>
    <source>
        <strain evidence="1">CLIB 1423</strain>
    </source>
</reference>
<dbReference type="AlphaFoldDB" id="A0A9P0W0M6"/>
<evidence type="ECO:0000313" key="2">
    <source>
        <dbReference type="Proteomes" id="UP000837801"/>
    </source>
</evidence>
<dbReference type="Proteomes" id="UP000837801">
    <property type="component" value="Unassembled WGS sequence"/>
</dbReference>
<comment type="caution">
    <text evidence="1">The sequence shown here is derived from an EMBL/GenBank/DDBJ whole genome shotgun (WGS) entry which is preliminary data.</text>
</comment>
<accession>A0A9P0W0M6</accession>
<keyword evidence="2" id="KW-1185">Reference proteome</keyword>